<dbReference type="GO" id="GO:0004553">
    <property type="term" value="F:hydrolase activity, hydrolyzing O-glycosyl compounds"/>
    <property type="evidence" value="ECO:0007669"/>
    <property type="project" value="InterPro"/>
</dbReference>
<accession>A0A6H0XVX2</accession>
<dbReference type="Proteomes" id="UP000503462">
    <property type="component" value="Chromosome 3"/>
</dbReference>
<protein>
    <recommendedName>
        <fullName evidence="1">GH16 domain-containing protein</fullName>
    </recommendedName>
</protein>
<organism evidence="2 3">
    <name type="scientific">Peltaster fructicola</name>
    <dbReference type="NCBI Taxonomy" id="286661"/>
    <lineage>
        <taxon>Eukaryota</taxon>
        <taxon>Fungi</taxon>
        <taxon>Dikarya</taxon>
        <taxon>Ascomycota</taxon>
        <taxon>Pezizomycotina</taxon>
        <taxon>Dothideomycetes</taxon>
        <taxon>Dothideomycetes incertae sedis</taxon>
        <taxon>Peltaster</taxon>
    </lineage>
</organism>
<dbReference type="OrthoDB" id="192832at2759"/>
<dbReference type="CDD" id="cd02181">
    <property type="entry name" value="GH16_fungal_Lam16A_glucanase"/>
    <property type="match status" value="1"/>
</dbReference>
<dbReference type="AlphaFoldDB" id="A0A6H0XVX2"/>
<name>A0A6H0XVX2_9PEZI</name>
<dbReference type="EMBL" id="CP051141">
    <property type="protein sequence ID" value="QIW98873.1"/>
    <property type="molecule type" value="Genomic_DNA"/>
</dbReference>
<proteinExistence type="predicted"/>
<dbReference type="GO" id="GO:0009251">
    <property type="term" value="P:glucan catabolic process"/>
    <property type="evidence" value="ECO:0007669"/>
    <property type="project" value="TreeGrafter"/>
</dbReference>
<dbReference type="InterPro" id="IPR013320">
    <property type="entry name" value="ConA-like_dom_sf"/>
</dbReference>
<reference evidence="2 3" key="1">
    <citation type="journal article" date="2016" name="Sci. Rep.">
        <title>Peltaster fructicola genome reveals evolution from an invasive phytopathogen to an ectophytic parasite.</title>
        <authorList>
            <person name="Xu C."/>
            <person name="Chen H."/>
            <person name="Gleason M.L."/>
            <person name="Xu J.R."/>
            <person name="Liu H."/>
            <person name="Zhang R."/>
            <person name="Sun G."/>
        </authorList>
    </citation>
    <scope>NUCLEOTIDE SEQUENCE [LARGE SCALE GENOMIC DNA]</scope>
    <source>
        <strain evidence="2 3">LNHT1506</strain>
    </source>
</reference>
<dbReference type="Gene3D" id="2.60.120.200">
    <property type="match status" value="1"/>
</dbReference>
<dbReference type="PANTHER" id="PTHR10963:SF42">
    <property type="entry name" value="PUTATIVE (AFU_ORTHOLOGUE AFUA_5G02280)-RELATED"/>
    <property type="match status" value="1"/>
</dbReference>
<dbReference type="Pfam" id="PF26113">
    <property type="entry name" value="GH16_XgeA"/>
    <property type="match status" value="1"/>
</dbReference>
<evidence type="ECO:0000313" key="3">
    <source>
        <dbReference type="Proteomes" id="UP000503462"/>
    </source>
</evidence>
<sequence length="338" mass="36724">MSSIRSYFYAKPSQTTLKTNTAVEIKSAPPSPPPERTKGYPNYYKINYRLQETWSGDSFFGNFDYYIQPDPTQGFVTYVNEGIAKAKNLTYSNANTAVIRVDDTTALTRAGGRDSIRLVSKKAYNGGLFLFDVAHVPYGCGTWPAIWMTSISNWPTQGEIDIMETVNQGGPNQMTLHTSSGCSMGGQRNQTGTTLTTDCYVRSDSNGSCAVMGSATSAGQAFNGVGGGVYALEWRSEGIRMWFFERSNIPANIGSPDPSSWPAASADFPNTNCDIGSHFNDLHIITNIALCGVWAGAADVYNGQDHCPSSCVNYVTANASAFEQAYFTYNSFKIFAAS</sequence>
<dbReference type="InterPro" id="IPR000757">
    <property type="entry name" value="Beta-glucanase-like"/>
</dbReference>
<evidence type="ECO:0000259" key="1">
    <source>
        <dbReference type="PROSITE" id="PS51762"/>
    </source>
</evidence>
<dbReference type="SUPFAM" id="SSF49899">
    <property type="entry name" value="Concanavalin A-like lectins/glucanases"/>
    <property type="match status" value="1"/>
</dbReference>
<dbReference type="PANTHER" id="PTHR10963">
    <property type="entry name" value="GLYCOSYL HYDROLASE-RELATED"/>
    <property type="match status" value="1"/>
</dbReference>
<dbReference type="PROSITE" id="PS51762">
    <property type="entry name" value="GH16_2"/>
    <property type="match status" value="1"/>
</dbReference>
<feature type="domain" description="GH16" evidence="1">
    <location>
        <begin position="24"/>
        <end position="303"/>
    </location>
</feature>
<keyword evidence="3" id="KW-1185">Reference proteome</keyword>
<gene>
    <name evidence="2" type="ORF">AMS68_004391</name>
</gene>
<dbReference type="InterPro" id="IPR050546">
    <property type="entry name" value="Glycosyl_Hydrlase_16"/>
</dbReference>
<evidence type="ECO:0000313" key="2">
    <source>
        <dbReference type="EMBL" id="QIW98873.1"/>
    </source>
</evidence>